<dbReference type="Pfam" id="PF00320">
    <property type="entry name" value="GATA"/>
    <property type="match status" value="1"/>
</dbReference>
<evidence type="ECO:0000256" key="9">
    <source>
        <dbReference type="PROSITE-ProRule" id="PRU00094"/>
    </source>
</evidence>
<organism evidence="12 13">
    <name type="scientific">Ziziphus jujuba</name>
    <name type="common">Chinese jujube</name>
    <name type="synonym">Ziziphus sativa</name>
    <dbReference type="NCBI Taxonomy" id="326968"/>
    <lineage>
        <taxon>Eukaryota</taxon>
        <taxon>Viridiplantae</taxon>
        <taxon>Streptophyta</taxon>
        <taxon>Embryophyta</taxon>
        <taxon>Tracheophyta</taxon>
        <taxon>Spermatophyta</taxon>
        <taxon>Magnoliopsida</taxon>
        <taxon>eudicotyledons</taxon>
        <taxon>Gunneridae</taxon>
        <taxon>Pentapetalae</taxon>
        <taxon>rosids</taxon>
        <taxon>fabids</taxon>
        <taxon>Rosales</taxon>
        <taxon>Rhamnaceae</taxon>
        <taxon>Paliureae</taxon>
        <taxon>Ziziphus</taxon>
    </lineage>
</organism>
<keyword evidence="6" id="KW-0804">Transcription</keyword>
<comment type="function">
    <text evidence="8">Transcriptional regulator that specifically binds 5'-GATA-3' or 5'-GAT-3' motifs within gene promoters.</text>
</comment>
<dbReference type="SUPFAM" id="SSF57716">
    <property type="entry name" value="Glucocorticoid receptor-like (DNA-binding domain)"/>
    <property type="match status" value="1"/>
</dbReference>
<feature type="compositionally biased region" description="Low complexity" evidence="10">
    <location>
        <begin position="237"/>
        <end position="246"/>
    </location>
</feature>
<keyword evidence="4" id="KW-0805">Transcription regulation</keyword>
<keyword evidence="12" id="KW-1185">Reference proteome</keyword>
<evidence type="ECO:0000313" key="12">
    <source>
        <dbReference type="Proteomes" id="UP001652623"/>
    </source>
</evidence>
<proteinExistence type="inferred from homology"/>
<evidence type="ECO:0000256" key="2">
    <source>
        <dbReference type="ARBA" id="ARBA00022771"/>
    </source>
</evidence>
<keyword evidence="2 9" id="KW-0863">Zinc-finger</keyword>
<dbReference type="RefSeq" id="XP_015865753.3">
    <property type="nucleotide sequence ID" value="XM_016010267.4"/>
</dbReference>
<dbReference type="SMART" id="SM00401">
    <property type="entry name" value="ZnF_GATA"/>
    <property type="match status" value="1"/>
</dbReference>
<evidence type="ECO:0000256" key="10">
    <source>
        <dbReference type="SAM" id="MobiDB-lite"/>
    </source>
</evidence>
<protein>
    <submittedName>
        <fullName evidence="13">Uncharacterized protein LOC107403390</fullName>
    </submittedName>
</protein>
<evidence type="ECO:0000256" key="8">
    <source>
        <dbReference type="ARBA" id="ARBA00037539"/>
    </source>
</evidence>
<dbReference type="Proteomes" id="UP001652623">
    <property type="component" value="Chromosome 10"/>
</dbReference>
<evidence type="ECO:0000259" key="11">
    <source>
        <dbReference type="PROSITE" id="PS50114"/>
    </source>
</evidence>
<name>A0A6P3YQW4_ZIZJJ</name>
<dbReference type="GeneID" id="107403390"/>
<dbReference type="PANTHER" id="PTHR47172:SF24">
    <property type="entry name" value="GATA ZINC FINGER DOMAIN-CONTAINING PROTEIN 14-RELATED"/>
    <property type="match status" value="1"/>
</dbReference>
<feature type="region of interest" description="Disordered" evidence="10">
    <location>
        <begin position="217"/>
        <end position="246"/>
    </location>
</feature>
<feature type="domain" description="GATA-type" evidence="11">
    <location>
        <begin position="187"/>
        <end position="242"/>
    </location>
</feature>
<accession>A0A6P3YQW4</accession>
<evidence type="ECO:0000256" key="4">
    <source>
        <dbReference type="ARBA" id="ARBA00023015"/>
    </source>
</evidence>
<evidence type="ECO:0000256" key="1">
    <source>
        <dbReference type="ARBA" id="ARBA00022723"/>
    </source>
</evidence>
<evidence type="ECO:0000256" key="6">
    <source>
        <dbReference type="ARBA" id="ARBA00023163"/>
    </source>
</evidence>
<dbReference type="GO" id="GO:0008270">
    <property type="term" value="F:zinc ion binding"/>
    <property type="evidence" value="ECO:0007669"/>
    <property type="project" value="UniProtKB-KW"/>
</dbReference>
<reference evidence="13" key="1">
    <citation type="submission" date="2025-08" db="UniProtKB">
        <authorList>
            <consortium name="RefSeq"/>
        </authorList>
    </citation>
    <scope>IDENTIFICATION</scope>
    <source>
        <tissue evidence="13">Seedling</tissue>
    </source>
</reference>
<feature type="region of interest" description="Disordered" evidence="10">
    <location>
        <begin position="153"/>
        <end position="177"/>
    </location>
</feature>
<evidence type="ECO:0000256" key="5">
    <source>
        <dbReference type="ARBA" id="ARBA00023125"/>
    </source>
</evidence>
<feature type="compositionally biased region" description="Basic residues" evidence="10">
    <location>
        <begin position="153"/>
        <end position="173"/>
    </location>
</feature>
<dbReference type="InterPro" id="IPR000679">
    <property type="entry name" value="Znf_GATA"/>
</dbReference>
<keyword evidence="3" id="KW-0862">Zinc</keyword>
<sequence>MTDNHHHHSRSGESKQELDLTLRLGLPYDVSDRKSLNPIDSILINSVFISPQDRYPINLNSNVSLTHQPALAMDWCGKVLGVGGHHNVCSEPRRGINNTVQNSYWTLAMRSQTHLKLNSSNGLVGDYTKSYKNAFPPPPKMNVDYILLNPSARRSHRRPGGSMRRRSMRHQRHQVVEDPNKRCTNYNCATRTTPMWRKGPLGPKTLCNACGIKYRKQEEKRKEKEEAKQAAKEAAEKAVAARAANI</sequence>
<dbReference type="KEGG" id="zju:107403390"/>
<dbReference type="InterPro" id="IPR013088">
    <property type="entry name" value="Znf_NHR/GATA"/>
</dbReference>
<gene>
    <name evidence="13" type="primary">LOC107403390</name>
</gene>
<evidence type="ECO:0000256" key="3">
    <source>
        <dbReference type="ARBA" id="ARBA00022833"/>
    </source>
</evidence>
<dbReference type="AlphaFoldDB" id="A0A6P3YQW4"/>
<dbReference type="GO" id="GO:0006355">
    <property type="term" value="P:regulation of DNA-templated transcription"/>
    <property type="evidence" value="ECO:0007669"/>
    <property type="project" value="InterPro"/>
</dbReference>
<dbReference type="PANTHER" id="PTHR47172">
    <property type="entry name" value="OS01G0976800 PROTEIN"/>
    <property type="match status" value="1"/>
</dbReference>
<dbReference type="Gene3D" id="3.30.50.10">
    <property type="entry name" value="Erythroid Transcription Factor GATA-1, subunit A"/>
    <property type="match status" value="1"/>
</dbReference>
<feature type="compositionally biased region" description="Basic and acidic residues" evidence="10">
    <location>
        <begin position="217"/>
        <end position="236"/>
    </location>
</feature>
<comment type="similarity">
    <text evidence="7">Belongs to the type IV zinc-finger family. Class B subfamily.</text>
</comment>
<dbReference type="PROSITE" id="PS50114">
    <property type="entry name" value="GATA_ZN_FINGER_2"/>
    <property type="match status" value="1"/>
</dbReference>
<keyword evidence="1" id="KW-0479">Metal-binding</keyword>
<evidence type="ECO:0000313" key="13">
    <source>
        <dbReference type="RefSeq" id="XP_015865753.3"/>
    </source>
</evidence>
<dbReference type="CDD" id="cd00202">
    <property type="entry name" value="ZnF_GATA"/>
    <property type="match status" value="1"/>
</dbReference>
<keyword evidence="5" id="KW-0238">DNA-binding</keyword>
<evidence type="ECO:0000256" key="7">
    <source>
        <dbReference type="ARBA" id="ARBA00024019"/>
    </source>
</evidence>
<dbReference type="GO" id="GO:0043565">
    <property type="term" value="F:sequence-specific DNA binding"/>
    <property type="evidence" value="ECO:0007669"/>
    <property type="project" value="InterPro"/>
</dbReference>